<reference evidence="3" key="1">
    <citation type="journal article" date="2004" name="Mol. Biol. Evol.">
        <title>Cross-genome screening of novel sequence-specific non-LTR retrotransposons: various multicopy RNA genes and microsatellites are selected as targets.</title>
        <authorList>
            <person name="Kojima K.K."/>
            <person name="Fujiwara H."/>
        </authorList>
    </citation>
    <scope>NUCLEOTIDE SEQUENCE</scope>
</reference>
<feature type="region of interest" description="Disordered" evidence="1">
    <location>
        <begin position="187"/>
        <end position="206"/>
    </location>
</feature>
<gene>
    <name evidence="3" type="primary">rt</name>
</gene>
<feature type="compositionally biased region" description="Basic residues" evidence="1">
    <location>
        <begin position="1"/>
        <end position="11"/>
    </location>
</feature>
<evidence type="ECO:0000313" key="3">
    <source>
        <dbReference type="EMBL" id="BAC82595.1"/>
    </source>
</evidence>
<protein>
    <submittedName>
        <fullName evidence="3">Reverse transcriptase</fullName>
    </submittedName>
</protein>
<dbReference type="PANTHER" id="PTHR35450:SF2">
    <property type="entry name" value="REVERSE TRANSCRIPTASE DOMAIN-CONTAINING PROTEIN"/>
    <property type="match status" value="1"/>
</dbReference>
<dbReference type="GO" id="GO:0003964">
    <property type="term" value="F:RNA-directed DNA polymerase activity"/>
    <property type="evidence" value="ECO:0007669"/>
    <property type="project" value="UniProtKB-KW"/>
</dbReference>
<dbReference type="PANTHER" id="PTHR35450">
    <property type="entry name" value="REVERSE TRANSCRIPTASE DOMAIN-CONTAINING PROTEIN"/>
    <property type="match status" value="1"/>
</dbReference>
<name>Q76IN5_ANOGA</name>
<keyword evidence="3" id="KW-0695">RNA-directed DNA polymerase</keyword>
<sequence>METRSMRKRTTRLPEEGAPTGAGPGTGDRASIQRLEDEMVQERSFSQRALPVPRTQNRNGSPINHQGNAASANVAVADRQQSLILAGGRRQRIMWTREMNHYVIRCYYVYTRMETDMPGRVKMLGMFNDRFPRFAHQLDLSKLYIRQRAIILPEELEFIKLEVRREFGEEEAGWRESSRISARLNTIDQNTSRASEDRDLDEPTAPGLSVDIQHQMATAVTQFHGTDPLSRHRLPKLHYSYRLKTAVSIINQDVLPQYLDSVGSIEDLQLIVYSAAVAVVRTLWLRTYPQGDSEGRPCSKAEKPAWMRRLENRINATRTKIGRMQEYQRGNSSMKVVRQIAEMVKPKELRDLTDANITEVLDIHLQRLSALAKRLRRYAECSKRKEQNRMFNINEREFYNWIRNDKPNFREGLPDIGDFTQFWANLCEKPVQHNSEGMRLAEDERFSDGIEDMPVLVVNAQDIREATQYTRNGAAPGPDFVYNFWYKKLITIHEQIAACFNTVLEDSRKLPKFITGGVTYFLPKDQNTKNPAKYRPLTCLSNLNKVLSSVITQKVKDHCDTNNVMTEEQTGRRKNTQGCKDQVIIDAVIVGQAAKKQRNLDMAYIDYKKAYDSVPHSYLLKVLQLYKVDGNVIKLMQHAMGMWSTSLHVTDGKVVLRSRSLNIRRGIFQGDTFSTLWFCLAMNPLSRTLNQQCNFGYLLKSEEISTRITHTFFMDDLKLFAETVQKMHHLLKNVQGFSNDIKMEFGIGKCRSIHLHRGQVLDADSFRANEQEEIRHMVQGETYKFLGFLQLRGIHYAVIKKELQDKFLHRVSCILKSFLSVGNKVKAINTFAVALLTYSFGVMKWSNTDLEALERTIRVVSTKHQMRHPKASVERVILPRKIGGVGIIDIQALCISQIHQLRSYFVESQNRHELYRTVYKADHGLSALHLAQQDYQLNCNIKTVDGKGATWKQKELHGTHTHQLNLEHIDKVSSSTWLVRCDLFCETEGFMVAIQDRVIATWNYRRCILREDVEDRCRKCNSGGESIEHVIAGCPVLAGSAYLDRHNDVAKIVHQQLALRHKLVERFLPCYRYLPDPVQENDCIKLYWDREIITDILIRANRPDILVYEKRKKRATIDIDIAVTLDHNVQTTFSTKVMKYHDLAEELKQTWYLEDIRIVPVIISATGIVPMALLRSLDELELQRELPRIQKAVILRTCSTLRRFLNPYN</sequence>
<dbReference type="Pfam" id="PF00078">
    <property type="entry name" value="RVT_1"/>
    <property type="match status" value="1"/>
</dbReference>
<organism evidence="3">
    <name type="scientific">Anopheles gambiae</name>
    <name type="common">African malaria mosquito</name>
    <dbReference type="NCBI Taxonomy" id="7165"/>
    <lineage>
        <taxon>Eukaryota</taxon>
        <taxon>Metazoa</taxon>
        <taxon>Ecdysozoa</taxon>
        <taxon>Arthropoda</taxon>
        <taxon>Hexapoda</taxon>
        <taxon>Insecta</taxon>
        <taxon>Pterygota</taxon>
        <taxon>Neoptera</taxon>
        <taxon>Endopterygota</taxon>
        <taxon>Diptera</taxon>
        <taxon>Nematocera</taxon>
        <taxon>Culicoidea</taxon>
        <taxon>Culicidae</taxon>
        <taxon>Anophelinae</taxon>
        <taxon>Anopheles</taxon>
    </lineage>
</organism>
<keyword evidence="3" id="KW-0548">Nucleotidyltransferase</keyword>
<dbReference type="SUPFAM" id="SSF56672">
    <property type="entry name" value="DNA/RNA polymerases"/>
    <property type="match status" value="1"/>
</dbReference>
<dbReference type="PROSITE" id="PS50878">
    <property type="entry name" value="RT_POL"/>
    <property type="match status" value="1"/>
</dbReference>
<evidence type="ECO:0000256" key="1">
    <source>
        <dbReference type="SAM" id="MobiDB-lite"/>
    </source>
</evidence>
<dbReference type="CDD" id="cd01650">
    <property type="entry name" value="RT_nLTR_like"/>
    <property type="match status" value="1"/>
</dbReference>
<dbReference type="InterPro" id="IPR043502">
    <property type="entry name" value="DNA/RNA_pol_sf"/>
</dbReference>
<feature type="compositionally biased region" description="Polar residues" evidence="1">
    <location>
        <begin position="54"/>
        <end position="70"/>
    </location>
</feature>
<feature type="domain" description="Reverse transcriptase" evidence="2">
    <location>
        <begin position="502"/>
        <end position="790"/>
    </location>
</feature>
<accession>Q76IN5</accession>
<dbReference type="AlphaFoldDB" id="Q76IN5"/>
<proteinExistence type="predicted"/>
<keyword evidence="3" id="KW-0808">Transferase</keyword>
<dbReference type="EMBL" id="AB097127">
    <property type="protein sequence ID" value="BAC82595.1"/>
    <property type="molecule type" value="Genomic_DNA"/>
</dbReference>
<feature type="region of interest" description="Disordered" evidence="1">
    <location>
        <begin position="1"/>
        <end position="70"/>
    </location>
</feature>
<evidence type="ECO:0000259" key="2">
    <source>
        <dbReference type="PROSITE" id="PS50878"/>
    </source>
</evidence>
<dbReference type="InterPro" id="IPR000477">
    <property type="entry name" value="RT_dom"/>
</dbReference>